<feature type="transmembrane region" description="Helical" evidence="5">
    <location>
        <begin position="31"/>
        <end position="50"/>
    </location>
</feature>
<dbReference type="GO" id="GO:0016020">
    <property type="term" value="C:membrane"/>
    <property type="evidence" value="ECO:0007669"/>
    <property type="project" value="UniProtKB-SubCell"/>
</dbReference>
<evidence type="ECO:0000256" key="5">
    <source>
        <dbReference type="SAM" id="Phobius"/>
    </source>
</evidence>
<keyword evidence="2 5" id="KW-0812">Transmembrane</keyword>
<dbReference type="Proteomes" id="UP000322454">
    <property type="component" value="Unassembled WGS sequence"/>
</dbReference>
<feature type="transmembrane region" description="Helical" evidence="5">
    <location>
        <begin position="81"/>
        <end position="109"/>
    </location>
</feature>
<comment type="caution">
    <text evidence="7">The sequence shown here is derived from an EMBL/GenBank/DDBJ whole genome shotgun (WGS) entry which is preliminary data.</text>
</comment>
<evidence type="ECO:0000256" key="1">
    <source>
        <dbReference type="ARBA" id="ARBA00004141"/>
    </source>
</evidence>
<evidence type="ECO:0000256" key="3">
    <source>
        <dbReference type="ARBA" id="ARBA00022989"/>
    </source>
</evidence>
<dbReference type="InterPro" id="IPR010432">
    <property type="entry name" value="RDD"/>
</dbReference>
<feature type="domain" description="RDD" evidence="6">
    <location>
        <begin position="33"/>
        <end position="128"/>
    </location>
</feature>
<evidence type="ECO:0000259" key="6">
    <source>
        <dbReference type="Pfam" id="PF06271"/>
    </source>
</evidence>
<keyword evidence="4 5" id="KW-0472">Membrane</keyword>
<accession>A0A520XHH4</accession>
<organism evidence="7 8">
    <name type="scientific">Candidatus Acidulodesulfobacterium acidiphilum</name>
    <dbReference type="NCBI Taxonomy" id="2597224"/>
    <lineage>
        <taxon>Bacteria</taxon>
        <taxon>Deltaproteobacteria</taxon>
        <taxon>Candidatus Acidulodesulfobacterales</taxon>
        <taxon>Candidatus Acidulodesulfobacterium</taxon>
    </lineage>
</organism>
<evidence type="ECO:0000256" key="2">
    <source>
        <dbReference type="ARBA" id="ARBA00022692"/>
    </source>
</evidence>
<evidence type="ECO:0000256" key="4">
    <source>
        <dbReference type="ARBA" id="ARBA00023136"/>
    </source>
</evidence>
<reference evidence="7 8" key="1">
    <citation type="submission" date="2019-01" db="EMBL/GenBank/DDBJ databases">
        <title>Insights into ecological role of a new deltaproteobacterial order Candidatus Sinidesulfobacterales (Sva0485) by metagenomics and metatranscriptomics.</title>
        <authorList>
            <person name="Tan S."/>
            <person name="Liu J."/>
            <person name="Fang Y."/>
            <person name="Hedlund B."/>
            <person name="Lian Z.-H."/>
            <person name="Huang L.-Y."/>
            <person name="Li J.-T."/>
            <person name="Huang L.-N."/>
            <person name="Li W.-J."/>
            <person name="Jiang H.-C."/>
            <person name="Dong H.-L."/>
            <person name="Shu W.-S."/>
        </authorList>
    </citation>
    <scope>NUCLEOTIDE SEQUENCE [LARGE SCALE GENOMIC DNA]</scope>
    <source>
        <strain evidence="7">AP4</strain>
    </source>
</reference>
<comment type="subcellular location">
    <subcellularLocation>
        <location evidence="1">Membrane</location>
        <topology evidence="1">Multi-pass membrane protein</topology>
    </subcellularLocation>
</comment>
<protein>
    <recommendedName>
        <fullName evidence="6">RDD domain-containing protein</fullName>
    </recommendedName>
</protein>
<dbReference type="AlphaFoldDB" id="A0A520XHH4"/>
<gene>
    <name evidence="7" type="ORF">EVJ48_01155</name>
</gene>
<sequence>MNKKANVLHRFIAKTIDLLIFGFLSEMFYPYGYLAGVLYLLIADGFFDGASLGKRLIGLKVTTGIDNKQPEFKESIIRNSFIAVPLLFSFIPLVGYFLLVVIGAIIYAAEIYFIMKSPEGDRLGDRFAFTHVIDVPRNK</sequence>
<keyword evidence="3 5" id="KW-1133">Transmembrane helix</keyword>
<dbReference type="Pfam" id="PF06271">
    <property type="entry name" value="RDD"/>
    <property type="match status" value="1"/>
</dbReference>
<name>A0A520XHH4_9DELT</name>
<dbReference type="EMBL" id="SHMQ01000001">
    <property type="protein sequence ID" value="RZV40555.1"/>
    <property type="molecule type" value="Genomic_DNA"/>
</dbReference>
<proteinExistence type="predicted"/>
<evidence type="ECO:0000313" key="7">
    <source>
        <dbReference type="EMBL" id="RZV40555.1"/>
    </source>
</evidence>
<evidence type="ECO:0000313" key="8">
    <source>
        <dbReference type="Proteomes" id="UP000322454"/>
    </source>
</evidence>